<evidence type="ECO:0000259" key="3">
    <source>
        <dbReference type="Pfam" id="PF13828"/>
    </source>
</evidence>
<evidence type="ECO:0000256" key="2">
    <source>
        <dbReference type="SAM" id="Phobius"/>
    </source>
</evidence>
<name>A0A919P4M5_9CELL</name>
<organism evidence="4 5">
    <name type="scientific">Cellulomonas chitinilytica</name>
    <dbReference type="NCBI Taxonomy" id="398759"/>
    <lineage>
        <taxon>Bacteria</taxon>
        <taxon>Bacillati</taxon>
        <taxon>Actinomycetota</taxon>
        <taxon>Actinomycetes</taxon>
        <taxon>Micrococcales</taxon>
        <taxon>Cellulomonadaceae</taxon>
        <taxon>Cellulomonas</taxon>
    </lineage>
</organism>
<protein>
    <recommendedName>
        <fullName evidence="3">DUF4190 domain-containing protein</fullName>
    </recommendedName>
</protein>
<dbReference type="Pfam" id="PF13828">
    <property type="entry name" value="DUF4190"/>
    <property type="match status" value="1"/>
</dbReference>
<reference evidence="4" key="1">
    <citation type="submission" date="2021-01" db="EMBL/GenBank/DDBJ databases">
        <title>Whole genome shotgun sequence of Cellulomonas chitinilytica NBRC 110799.</title>
        <authorList>
            <person name="Komaki H."/>
            <person name="Tamura T."/>
        </authorList>
    </citation>
    <scope>NUCLEOTIDE SEQUENCE</scope>
    <source>
        <strain evidence="4">NBRC 110799</strain>
    </source>
</reference>
<proteinExistence type="predicted"/>
<feature type="region of interest" description="Disordered" evidence="1">
    <location>
        <begin position="1"/>
        <end position="58"/>
    </location>
</feature>
<accession>A0A919P4M5</accession>
<keyword evidence="5" id="KW-1185">Reference proteome</keyword>
<sequence length="405" mass="40270">MSDSPGGANPYAAPDEQPAQARAGASPAPAPSGYEAVPPAPSGYEAVPPTPSYGSAPVPPYGSAPVPPYGSAPVPPYGSAPVPPYGSAPVPPYGSAPVPPYGSAPVPPYGSAPEQPYGAAPAYGSAAAPGYPAPTYGAPYGSPASPYGTSGPTYGSPYPGAPGPHVDANPGTDGLAVGSLVTSIAGLVVFAGIPSPVGLGLGIASLRRIRRTGAGGRGMAIAGVVVGGFGTLCLLGFVAMVLWMLSMYQTDPEFREAFDEGWSEGTSGDASGSTEDPYYELRTDLTVGTCIAAYPAEYDMSDAELVDCATPHDTEVVGTVQLTAPVTTDPEDSGYSDAVDACVEQIDAAAPGLLDIDGFADVYTPHPDDFAEPGGDAAWCVFVSDGESLTGSIAGGDLAVGVTAS</sequence>
<feature type="domain" description="DUF4190" evidence="3">
    <location>
        <begin position="175"/>
        <end position="235"/>
    </location>
</feature>
<comment type="caution">
    <text evidence="4">The sequence shown here is derived from an EMBL/GenBank/DDBJ whole genome shotgun (WGS) entry which is preliminary data.</text>
</comment>
<dbReference type="AlphaFoldDB" id="A0A919P4M5"/>
<dbReference type="RefSeq" id="WP_203758293.1">
    <property type="nucleotide sequence ID" value="NZ_BONK01000017.1"/>
</dbReference>
<evidence type="ECO:0000313" key="5">
    <source>
        <dbReference type="Proteomes" id="UP000632740"/>
    </source>
</evidence>
<gene>
    <name evidence="4" type="ORF">Cch01nite_40160</name>
</gene>
<dbReference type="EMBL" id="BONK01000017">
    <property type="protein sequence ID" value="GIG23292.1"/>
    <property type="molecule type" value="Genomic_DNA"/>
</dbReference>
<evidence type="ECO:0000313" key="4">
    <source>
        <dbReference type="EMBL" id="GIG23292.1"/>
    </source>
</evidence>
<feature type="compositionally biased region" description="Low complexity" evidence="1">
    <location>
        <begin position="17"/>
        <end position="33"/>
    </location>
</feature>
<keyword evidence="2" id="KW-1133">Transmembrane helix</keyword>
<dbReference type="InterPro" id="IPR025241">
    <property type="entry name" value="DUF4190"/>
</dbReference>
<keyword evidence="2" id="KW-0472">Membrane</keyword>
<feature type="transmembrane region" description="Helical" evidence="2">
    <location>
        <begin position="184"/>
        <end position="206"/>
    </location>
</feature>
<dbReference type="PRINTS" id="PR01217">
    <property type="entry name" value="PRICHEXTENSN"/>
</dbReference>
<keyword evidence="2" id="KW-0812">Transmembrane</keyword>
<dbReference type="Proteomes" id="UP000632740">
    <property type="component" value="Unassembled WGS sequence"/>
</dbReference>
<evidence type="ECO:0000256" key="1">
    <source>
        <dbReference type="SAM" id="MobiDB-lite"/>
    </source>
</evidence>
<feature type="region of interest" description="Disordered" evidence="1">
    <location>
        <begin position="151"/>
        <end position="170"/>
    </location>
</feature>
<feature type="transmembrane region" description="Helical" evidence="2">
    <location>
        <begin position="218"/>
        <end position="245"/>
    </location>
</feature>